<reference evidence="15" key="3">
    <citation type="submission" date="2025-09" db="UniProtKB">
        <authorList>
            <consortium name="Ensembl"/>
        </authorList>
    </citation>
    <scope>IDENTIFICATION</scope>
</reference>
<dbReference type="Pfam" id="PF24824">
    <property type="entry name" value="PH_SPT16"/>
    <property type="match status" value="1"/>
</dbReference>
<evidence type="ECO:0000259" key="13">
    <source>
        <dbReference type="SMART" id="SM01286"/>
    </source>
</evidence>
<dbReference type="Proteomes" id="UP000007875">
    <property type="component" value="Unassembled WGS sequence"/>
</dbReference>
<keyword evidence="16" id="KW-1185">Reference proteome</keyword>
<protein>
    <recommendedName>
        <fullName evidence="10">FACT complex subunit</fullName>
    </recommendedName>
</protein>
<feature type="region of interest" description="Disordered" evidence="11">
    <location>
        <begin position="502"/>
        <end position="522"/>
    </location>
</feature>
<keyword evidence="6" id="KW-0175">Coiled coil</keyword>
<dbReference type="AlphaFoldDB" id="H2ZNP4"/>
<dbReference type="Ensembl" id="ENSCSAVT00000019417.1">
    <property type="protein sequence ID" value="ENSCSAVP00000019210.1"/>
    <property type="gene ID" value="ENSCSAVG00000011278.1"/>
</dbReference>
<dbReference type="GO" id="GO:0035101">
    <property type="term" value="C:FACT complex"/>
    <property type="evidence" value="ECO:0007669"/>
    <property type="project" value="UniProtKB-UniRule"/>
</dbReference>
<dbReference type="GO" id="GO:0006368">
    <property type="term" value="P:transcription elongation by RNA polymerase II"/>
    <property type="evidence" value="ECO:0007669"/>
    <property type="project" value="TreeGrafter"/>
</dbReference>
<dbReference type="InParanoid" id="H2ZNP4"/>
<dbReference type="Gene3D" id="2.30.29.150">
    <property type="match status" value="1"/>
</dbReference>
<dbReference type="Gene3D" id="3.40.350.10">
    <property type="entry name" value="Creatinase/prolidase N-terminal domain"/>
    <property type="match status" value="1"/>
</dbReference>
<dbReference type="InterPro" id="IPR029149">
    <property type="entry name" value="Creatin/AminoP/Spt16_N"/>
</dbReference>
<keyword evidence="5 10" id="KW-0805">Transcription regulation</keyword>
<dbReference type="GO" id="GO:0031491">
    <property type="term" value="F:nucleosome binding"/>
    <property type="evidence" value="ECO:0007669"/>
    <property type="project" value="TreeGrafter"/>
</dbReference>
<comment type="function">
    <text evidence="10">Component of the FACT complex, a general chromatin factor that acts to reorganize nucleosomes. The FACT complex is involved in multiple processes that require DNA as a template such as mRNA elongation, DNA replication and DNA repair. During transcription elongation the FACT complex acts as a histone chaperone that both destabilizes and restores nucleosomal structure. It facilitates the passage of RNA polymerase II and transcription by promoting the dissociation of one histone H2A-H2B dimer from the nucleosome, then subsequently promotes the reestablishment of the nucleosome following the passage of RNA polymerase II.</text>
</comment>
<dbReference type="InterPro" id="IPR011993">
    <property type="entry name" value="PH-like_dom_sf"/>
</dbReference>
<evidence type="ECO:0000313" key="15">
    <source>
        <dbReference type="Ensembl" id="ENSCSAVP00000019210.1"/>
    </source>
</evidence>
<keyword evidence="8 10" id="KW-0234">DNA repair</keyword>
<keyword evidence="4 10" id="KW-0227">DNA damage</keyword>
<feature type="region of interest" description="Disordered" evidence="11">
    <location>
        <begin position="529"/>
        <end position="548"/>
    </location>
</feature>
<accession>H2ZNP4</accession>
<reference evidence="16" key="1">
    <citation type="submission" date="2003-08" db="EMBL/GenBank/DDBJ databases">
        <authorList>
            <person name="Birren B."/>
            <person name="Nusbaum C."/>
            <person name="Abebe A."/>
            <person name="Abouelleil A."/>
            <person name="Adekoya E."/>
            <person name="Ait-zahra M."/>
            <person name="Allen N."/>
            <person name="Allen T."/>
            <person name="An P."/>
            <person name="Anderson M."/>
            <person name="Anderson S."/>
            <person name="Arachchi H."/>
            <person name="Armbruster J."/>
            <person name="Bachantsang P."/>
            <person name="Baldwin J."/>
            <person name="Barry A."/>
            <person name="Bayul T."/>
            <person name="Blitshsteyn B."/>
            <person name="Bloom T."/>
            <person name="Blye J."/>
            <person name="Boguslavskiy L."/>
            <person name="Borowsky M."/>
            <person name="Boukhgalter B."/>
            <person name="Brunache A."/>
            <person name="Butler J."/>
            <person name="Calixte N."/>
            <person name="Calvo S."/>
            <person name="Camarata J."/>
            <person name="Campo K."/>
            <person name="Chang J."/>
            <person name="Cheshatsang Y."/>
            <person name="Citroen M."/>
            <person name="Collymore A."/>
            <person name="Considine T."/>
            <person name="Cook A."/>
            <person name="Cooke P."/>
            <person name="Corum B."/>
            <person name="Cuomo C."/>
            <person name="David R."/>
            <person name="Dawoe T."/>
            <person name="Degray S."/>
            <person name="Dodge S."/>
            <person name="Dooley K."/>
            <person name="Dorje P."/>
            <person name="Dorjee K."/>
            <person name="Dorris L."/>
            <person name="Duffey N."/>
            <person name="Dupes A."/>
            <person name="Elkins T."/>
            <person name="Engels R."/>
            <person name="Erickson J."/>
            <person name="Farina A."/>
            <person name="Faro S."/>
            <person name="Ferreira P."/>
            <person name="Fischer H."/>
            <person name="Fitzgerald M."/>
            <person name="Foley K."/>
            <person name="Gage D."/>
            <person name="Galagan J."/>
            <person name="Gearin G."/>
            <person name="Gnerre S."/>
            <person name="Gnirke A."/>
            <person name="Goyette A."/>
            <person name="Graham J."/>
            <person name="Grandbois E."/>
            <person name="Gyaltsen K."/>
            <person name="Hafez N."/>
            <person name="Hagopian D."/>
            <person name="Hagos B."/>
            <person name="Hall J."/>
            <person name="Hatcher B."/>
            <person name="Heller A."/>
            <person name="Higgins H."/>
            <person name="Honan T."/>
            <person name="Horn A."/>
            <person name="Houde N."/>
            <person name="Hughes L."/>
            <person name="Hulme W."/>
            <person name="Husby E."/>
            <person name="Iliev I."/>
            <person name="Jaffe D."/>
            <person name="Jones C."/>
            <person name="Kamal M."/>
            <person name="Kamat A."/>
            <person name="Kamvysselis M."/>
            <person name="Karlsson E."/>
            <person name="Kells C."/>
            <person name="Kieu A."/>
            <person name="Kisner P."/>
            <person name="Kodira C."/>
            <person name="Kulbokas E."/>
            <person name="Labutti K."/>
            <person name="Lama D."/>
            <person name="Landers T."/>
            <person name="Leger J."/>
            <person name="Levine S."/>
            <person name="Lewis D."/>
            <person name="Lewis T."/>
            <person name="Lindblad-toh K."/>
            <person name="Liu X."/>
            <person name="Lokyitsang T."/>
            <person name="Lokyitsang Y."/>
            <person name="Lucien O."/>
            <person name="Lui A."/>
            <person name="Ma L.J."/>
            <person name="Mabbitt R."/>
            <person name="Macdonald J."/>
            <person name="Maclean C."/>
            <person name="Major J."/>
            <person name="Manning J."/>
            <person name="Marabella R."/>
            <person name="Maru K."/>
            <person name="Matthews C."/>
            <person name="Mauceli E."/>
            <person name="Mccarthy M."/>
            <person name="Mcdonough S."/>
            <person name="Mcghee T."/>
            <person name="Meldrim J."/>
            <person name="Meneus L."/>
            <person name="Mesirov J."/>
            <person name="Mihalev A."/>
            <person name="Mihova T."/>
            <person name="Mikkelsen T."/>
            <person name="Mlenga V."/>
            <person name="Moru K."/>
            <person name="Mozes J."/>
            <person name="Mulrain L."/>
            <person name="Munson G."/>
            <person name="Naylor J."/>
            <person name="Newes C."/>
            <person name="Nguyen C."/>
            <person name="Nguyen N."/>
            <person name="Nguyen T."/>
            <person name="Nicol R."/>
            <person name="Nielsen C."/>
            <person name="Nizzari M."/>
            <person name="Norbu C."/>
            <person name="Norbu N."/>
            <person name="O'donnell P."/>
            <person name="Okoawo O."/>
            <person name="O'leary S."/>
            <person name="Omotosho B."/>
            <person name="O'neill K."/>
            <person name="Osman S."/>
            <person name="Parker S."/>
            <person name="Perrin D."/>
            <person name="Phunkhang P."/>
            <person name="Piqani B."/>
            <person name="Purcell S."/>
            <person name="Rachupka T."/>
            <person name="Ramasamy U."/>
            <person name="Rameau R."/>
            <person name="Ray V."/>
            <person name="Raymond C."/>
            <person name="Retta R."/>
            <person name="Richardson S."/>
            <person name="Rise C."/>
            <person name="Rodriguez J."/>
            <person name="Rogers J."/>
            <person name="Rogov P."/>
            <person name="Rutman M."/>
            <person name="Schupbach R."/>
            <person name="Seaman C."/>
            <person name="Settipalli S."/>
            <person name="Sharpe T."/>
            <person name="Sheridan J."/>
            <person name="Sherpa N."/>
            <person name="Shi J."/>
            <person name="Smirnov S."/>
            <person name="Smith C."/>
            <person name="Sougnez C."/>
            <person name="Spencer B."/>
            <person name="Stalker J."/>
            <person name="Stange-thomann N."/>
            <person name="Stavropoulos S."/>
            <person name="Stetson K."/>
            <person name="Stone C."/>
            <person name="Stone S."/>
            <person name="Stubbs M."/>
            <person name="Talamas J."/>
            <person name="Tchuinga P."/>
            <person name="Tenzing P."/>
            <person name="Tesfaye S."/>
            <person name="Theodore J."/>
            <person name="Thoulutsang Y."/>
            <person name="Topham K."/>
            <person name="Towey S."/>
            <person name="Tsamla T."/>
            <person name="Tsomo N."/>
            <person name="Vallee D."/>
            <person name="Vassiliev H."/>
            <person name="Venkataraman V."/>
            <person name="Vinson J."/>
            <person name="Vo A."/>
            <person name="Wade C."/>
            <person name="Wang S."/>
            <person name="Wangchuk T."/>
            <person name="Wangdi T."/>
            <person name="Whittaker C."/>
            <person name="Wilkinson J."/>
            <person name="Wu Y."/>
            <person name="Wyman D."/>
            <person name="Yadav S."/>
            <person name="Yang S."/>
            <person name="Yang X."/>
            <person name="Yeager S."/>
            <person name="Yee E."/>
            <person name="Young G."/>
            <person name="Zainoun J."/>
            <person name="Zembeck L."/>
            <person name="Zimmer A."/>
            <person name="Zody M."/>
            <person name="Lander E."/>
        </authorList>
    </citation>
    <scope>NUCLEOTIDE SEQUENCE [LARGE SCALE GENOMIC DNA]</scope>
</reference>
<evidence type="ECO:0000256" key="1">
    <source>
        <dbReference type="ARBA" id="ARBA00010779"/>
    </source>
</evidence>
<dbReference type="OMA" id="YHINTIP"/>
<comment type="similarity">
    <text evidence="1 10">Belongs to the peptidase M24 family. SPT16 subfamily.</text>
</comment>
<dbReference type="GO" id="GO:0006260">
    <property type="term" value="P:DNA replication"/>
    <property type="evidence" value="ECO:0007669"/>
    <property type="project" value="UniProtKB-KW"/>
</dbReference>
<evidence type="ECO:0000259" key="12">
    <source>
        <dbReference type="SMART" id="SM01285"/>
    </source>
</evidence>
<evidence type="ECO:0000256" key="5">
    <source>
        <dbReference type="ARBA" id="ARBA00023015"/>
    </source>
</evidence>
<keyword evidence="9 10" id="KW-0539">Nucleus</keyword>
<dbReference type="InterPro" id="IPR029148">
    <property type="entry name" value="FACT-SPT16_Nlobe"/>
</dbReference>
<dbReference type="SMART" id="SM01287">
    <property type="entry name" value="Rtt106"/>
    <property type="match status" value="1"/>
</dbReference>
<evidence type="ECO:0000256" key="11">
    <source>
        <dbReference type="SAM" id="MobiDB-lite"/>
    </source>
</evidence>
<dbReference type="InterPro" id="IPR036005">
    <property type="entry name" value="Creatinase/aminopeptidase-like"/>
</dbReference>
<dbReference type="SUPFAM" id="SSF55920">
    <property type="entry name" value="Creatinase/aminopeptidase"/>
    <property type="match status" value="1"/>
</dbReference>
<evidence type="ECO:0000256" key="4">
    <source>
        <dbReference type="ARBA" id="ARBA00022763"/>
    </source>
</evidence>
<dbReference type="InterPro" id="IPR056595">
    <property type="entry name" value="Fact-SPT16_PH"/>
</dbReference>
<dbReference type="Gene3D" id="3.90.230.10">
    <property type="entry name" value="Creatinase/methionine aminopeptidase superfamily"/>
    <property type="match status" value="2"/>
</dbReference>
<dbReference type="Gene3D" id="2.30.29.30">
    <property type="entry name" value="Pleckstrin-homology domain (PH domain)/Phosphotyrosine-binding domain (PTB)"/>
    <property type="match status" value="1"/>
</dbReference>
<sequence>MSISLDKDAFFRRLKKIYSTWESANGDSPLAKCDAIVVSMGTDEDVVYSKTTALQTWLCGYELTDTVMVFCKQTIMVLSSKKKIQFLKEAASGKGDENGIPDVDLMLREKENNDENFEKLIDAIKESSNGKSIGQFHKDKFSTKFIDSWKAALGKAEFESVDISAPLAILMAPKDESEIAMMKRAAGVSLEIYSKVFKENVKDVIDADRVIKHSKMSETIEKALEDKTHLKGTDPSLVETCYPPIIQSGGAYNLKFSVVSDKNTLHFGCIIYMFGVRYRSYCSKCCPFRQTPAVSKLTRSFGFASGIEFREGALLINGKNQVKAAKAICHLSLIYIFFQSILISNDISNECTKVQRFMHIFSASILVVIGFRLTFAVLRCSLHTRHKVMFMYFREKGIILRELGTLLIITKNLSPGMVFNINIGFENLTNSEGEKKEDKTYALYVGDMALVTDEAPATLITKDKKKARNISIFLKDESEEESEEEESANVLLGRGARGTLVKEKTRQEISSEQKRQNHQKELRIDLNNQARERMMNNSTSVESSKTKKSNVSYKSRSLLPVKEPDIFDLKIFIDKKYETIVLPLFGIPTPFHISTIKNISMSTEGDYSYLRINFFCPGSTMVKENTKFPSADDAMFIKELTYRALAVRVPGRAEPPAANLQLSFRLIKELQKKFKTREDEEREKEGIVKQDKLVINPNKANPKLKDLYIRPNIAHKRMQGHLEAHTNGFRYTSVRGDKVDILYNNIRHAIFQPCDHEMIIVLHFHLKNAMMFGKKRQIDVQFYTEVGEMTTDLGKLQHMRDRDDLYAEQAERELRHKLNTVFKNFVDKVEAISRGELEFDSPFRELSFFGVPVRSTCLLQPTSAALINIVEWPSFIATLEAIELVHFERVQFHLKSCDMVIVFKDYKKKVETINSIPMNSLEAIKEWLNSCDIHYTEGVQSLNWTKILKTIVDDPEAFFEQGGWSFLEPQKLRVVMHLRFTSLQNENEDSDESESSFNPESSDDGSEDEGTDDSDEDYSDDDEGETMRRVGRIGMNWRRR</sequence>
<dbReference type="SMART" id="SM01285">
    <property type="entry name" value="FACT-Spt16_Nlob"/>
    <property type="match status" value="1"/>
</dbReference>
<organism evidence="15 16">
    <name type="scientific">Ciona savignyi</name>
    <name type="common">Pacific transparent sea squirt</name>
    <dbReference type="NCBI Taxonomy" id="51511"/>
    <lineage>
        <taxon>Eukaryota</taxon>
        <taxon>Metazoa</taxon>
        <taxon>Chordata</taxon>
        <taxon>Tunicata</taxon>
        <taxon>Ascidiacea</taxon>
        <taxon>Phlebobranchia</taxon>
        <taxon>Cionidae</taxon>
        <taxon>Ciona</taxon>
    </lineage>
</organism>
<evidence type="ECO:0000256" key="7">
    <source>
        <dbReference type="ARBA" id="ARBA00023163"/>
    </source>
</evidence>
<dbReference type="Pfam" id="PF14826">
    <property type="entry name" value="FACT-Spt16_Nlob"/>
    <property type="match status" value="1"/>
</dbReference>
<dbReference type="GeneTree" id="ENSGT00390000014495"/>
<dbReference type="FunFam" id="3.40.350.10:FF:000005">
    <property type="entry name" value="SPT16 homolog, facilitates chromatin-remodeling subunit"/>
    <property type="match status" value="1"/>
</dbReference>
<keyword evidence="7 10" id="KW-0804">Transcription</keyword>
<dbReference type="InterPro" id="IPR013953">
    <property type="entry name" value="FACT_SPT16_M"/>
</dbReference>
<feature type="domain" description="FACT complex subunit SPT16 N-terminal lobe" evidence="12">
    <location>
        <begin position="5"/>
        <end position="167"/>
    </location>
</feature>
<dbReference type="eggNOG" id="KOG1189">
    <property type="taxonomic scope" value="Eukaryota"/>
</dbReference>
<evidence type="ECO:0000259" key="14">
    <source>
        <dbReference type="SMART" id="SM01287"/>
    </source>
</evidence>
<keyword evidence="3 10" id="KW-0235">DNA replication</keyword>
<evidence type="ECO:0000256" key="3">
    <source>
        <dbReference type="ARBA" id="ARBA00022705"/>
    </source>
</evidence>
<evidence type="ECO:0000256" key="2">
    <source>
        <dbReference type="ARBA" id="ARBA00022454"/>
    </source>
</evidence>
<dbReference type="PANTHER" id="PTHR13980">
    <property type="entry name" value="CDC68 RELATED"/>
    <property type="match status" value="1"/>
</dbReference>
<dbReference type="PANTHER" id="PTHR13980:SF15">
    <property type="entry name" value="FACT COMPLEX SUBUNIT SPT16"/>
    <property type="match status" value="1"/>
</dbReference>
<evidence type="ECO:0000256" key="10">
    <source>
        <dbReference type="RuleBase" id="RU367052"/>
    </source>
</evidence>
<dbReference type="Pfam" id="PF08644">
    <property type="entry name" value="SPT16"/>
    <property type="match status" value="1"/>
</dbReference>
<evidence type="ECO:0000256" key="6">
    <source>
        <dbReference type="ARBA" id="ARBA00023054"/>
    </source>
</evidence>
<name>H2ZNP4_CIOSA</name>
<evidence type="ECO:0000313" key="16">
    <source>
        <dbReference type="Proteomes" id="UP000007875"/>
    </source>
</evidence>
<dbReference type="InterPro" id="IPR013719">
    <property type="entry name" value="RTT106/SPT16-like_middle_dom"/>
</dbReference>
<dbReference type="FunCoup" id="H2ZNP4">
    <property type="interactions" value="880"/>
</dbReference>
<dbReference type="FunFam" id="2.30.29.210:FF:000001">
    <property type="entry name" value="FACT complex subunit spt16"/>
    <property type="match status" value="1"/>
</dbReference>
<comment type="subunit">
    <text evidence="10">Component of the FACT complex.</text>
</comment>
<dbReference type="Gene3D" id="2.30.29.210">
    <property type="entry name" value="FACT complex subunit Spt16p/Cdc68p"/>
    <property type="match status" value="1"/>
</dbReference>
<evidence type="ECO:0000256" key="8">
    <source>
        <dbReference type="ARBA" id="ARBA00023204"/>
    </source>
</evidence>
<dbReference type="STRING" id="51511.ENSCSAVP00000019210"/>
<feature type="domain" description="FACT complex subunit SPT16 middle" evidence="13">
    <location>
        <begin position="571"/>
        <end position="731"/>
    </location>
</feature>
<dbReference type="Pfam" id="PF08512">
    <property type="entry name" value="Rttp106-like_middle"/>
    <property type="match status" value="1"/>
</dbReference>
<dbReference type="SMART" id="SM01286">
    <property type="entry name" value="SPT16"/>
    <property type="match status" value="1"/>
</dbReference>
<keyword evidence="2 10" id="KW-0158">Chromosome</keyword>
<feature type="domain" description="Histone chaperone RTT106/FACT complex subunit SPT16-like middle" evidence="14">
    <location>
        <begin position="848"/>
        <end position="938"/>
    </location>
</feature>
<feature type="compositionally biased region" description="Acidic residues" evidence="11">
    <location>
        <begin position="1001"/>
        <end position="1024"/>
    </location>
</feature>
<dbReference type="FunFam" id="2.30.29.30:FF:000017">
    <property type="entry name" value="FACT complex subunit SPT16"/>
    <property type="match status" value="1"/>
</dbReference>
<evidence type="ECO:0000256" key="9">
    <source>
        <dbReference type="ARBA" id="ARBA00023242"/>
    </source>
</evidence>
<comment type="subcellular location">
    <subcellularLocation>
        <location evidence="10">Nucleus</location>
    </subcellularLocation>
    <subcellularLocation>
        <location evidence="10">Chromosome</location>
    </subcellularLocation>
</comment>
<dbReference type="InterPro" id="IPR040258">
    <property type="entry name" value="Spt16"/>
</dbReference>
<dbReference type="GO" id="GO:0006281">
    <property type="term" value="P:DNA repair"/>
    <property type="evidence" value="ECO:0007669"/>
    <property type="project" value="UniProtKB-UniRule"/>
</dbReference>
<feature type="region of interest" description="Disordered" evidence="11">
    <location>
        <begin position="985"/>
        <end position="1040"/>
    </location>
</feature>
<dbReference type="FunFam" id="2.30.29.150:FF:000003">
    <property type="entry name" value="FACT complex subunit SPT16"/>
    <property type="match status" value="1"/>
</dbReference>
<reference evidence="15" key="2">
    <citation type="submission" date="2025-08" db="UniProtKB">
        <authorList>
            <consortium name="Ensembl"/>
        </authorList>
    </citation>
    <scope>IDENTIFICATION</scope>
</reference>
<proteinExistence type="inferred from homology"/>